<reference evidence="2" key="2">
    <citation type="journal article" date="2018" name="Sci. Data">
        <title>The draft genome sequence of cork oak.</title>
        <authorList>
            <person name="Ramos A.M."/>
            <person name="Usie A."/>
            <person name="Barbosa P."/>
            <person name="Barros P.M."/>
            <person name="Capote T."/>
            <person name="Chaves I."/>
            <person name="Simoes F."/>
            <person name="Abreu I."/>
            <person name="Carrasquinho I."/>
            <person name="Faro C."/>
            <person name="Guimaraes J.B."/>
            <person name="Mendonca D."/>
            <person name="Nobrega F."/>
            <person name="Rodrigues L."/>
            <person name="Saibo N.J.M."/>
            <person name="Varela M.C."/>
            <person name="Egas C."/>
            <person name="Matos J."/>
            <person name="Miguel C.M."/>
            <person name="Oliveira M.M."/>
            <person name="Ricardo C.P."/>
            <person name="Goncalves S."/>
        </authorList>
    </citation>
    <scope>NUCLEOTIDE SEQUENCE [LARGE SCALE GENOMIC DNA]</scope>
    <source>
        <strain evidence="2">HL8</strain>
    </source>
</reference>
<sequence>MAYITKNPTSPALDGYESNFDSGNGAPNSRDGALVQPF</sequence>
<proteinExistence type="predicted"/>
<comment type="caution">
    <text evidence="2">The sequence shown here is derived from an EMBL/GenBank/DDBJ whole genome shotgun (WGS) entry which is preliminary data.</text>
</comment>
<feature type="compositionally biased region" description="Polar residues" evidence="1">
    <location>
        <begin position="1"/>
        <end position="10"/>
    </location>
</feature>
<gene>
    <name evidence="2" type="ORF">CFP56_019100</name>
</gene>
<evidence type="ECO:0000313" key="2">
    <source>
        <dbReference type="EMBL" id="KAK7857252.1"/>
    </source>
</evidence>
<feature type="region of interest" description="Disordered" evidence="1">
    <location>
        <begin position="1"/>
        <end position="38"/>
    </location>
</feature>
<protein>
    <submittedName>
        <fullName evidence="2">Uncharacterized protein</fullName>
    </submittedName>
</protein>
<dbReference type="EMBL" id="PKMF04000029">
    <property type="protein sequence ID" value="KAK7857252.1"/>
    <property type="molecule type" value="Genomic_DNA"/>
</dbReference>
<dbReference type="AlphaFoldDB" id="A0AAW0M011"/>
<accession>A0AAW0M011</accession>
<evidence type="ECO:0000256" key="1">
    <source>
        <dbReference type="SAM" id="MobiDB-lite"/>
    </source>
</evidence>
<name>A0AAW0M011_QUESU</name>
<reference evidence="2" key="1">
    <citation type="submission" date="2017-12" db="EMBL/GenBank/DDBJ databases">
        <authorList>
            <person name="Barbosa P."/>
            <person name="Usie A."/>
            <person name="Ramos A.M."/>
        </authorList>
    </citation>
    <scope>NUCLEOTIDE SEQUENCE</scope>
    <source>
        <strain evidence="2">HL8</strain>
        <tissue evidence="2">Leaves</tissue>
    </source>
</reference>
<reference evidence="2" key="3">
    <citation type="submission" date="2023-07" db="EMBL/GenBank/DDBJ databases">
        <title>An improved reference 1 genome and first organelle genomes of Quercus suber.</title>
        <authorList>
            <consortium name="Genosuber Consortium"/>
            <person name="Usie A."/>
            <person name="Serra O."/>
            <person name="Barros P."/>
        </authorList>
    </citation>
    <scope>NUCLEOTIDE SEQUENCE</scope>
    <source>
        <strain evidence="2">HL8</strain>
        <tissue evidence="2">Leaves</tissue>
    </source>
</reference>
<organism evidence="2">
    <name type="scientific">Quercus suber</name>
    <name type="common">Cork oak</name>
    <dbReference type="NCBI Taxonomy" id="58331"/>
    <lineage>
        <taxon>Eukaryota</taxon>
        <taxon>Viridiplantae</taxon>
        <taxon>Streptophyta</taxon>
        <taxon>Embryophyta</taxon>
        <taxon>Tracheophyta</taxon>
        <taxon>Spermatophyta</taxon>
        <taxon>Magnoliopsida</taxon>
        <taxon>eudicotyledons</taxon>
        <taxon>Gunneridae</taxon>
        <taxon>Pentapetalae</taxon>
        <taxon>rosids</taxon>
        <taxon>fabids</taxon>
        <taxon>Fagales</taxon>
        <taxon>Fagaceae</taxon>
        <taxon>Quercus</taxon>
    </lineage>
</organism>